<reference evidence="9" key="1">
    <citation type="submission" date="2018-05" db="EMBL/GenBank/DDBJ databases">
        <authorList>
            <person name="Lanie J.A."/>
            <person name="Ng W.-L."/>
            <person name="Kazmierczak K.M."/>
            <person name="Andrzejewski T.M."/>
            <person name="Davidsen T.M."/>
            <person name="Wayne K.J."/>
            <person name="Tettelin H."/>
            <person name="Glass J.I."/>
            <person name="Rusch D."/>
            <person name="Podicherti R."/>
            <person name="Tsui H.-C.T."/>
            <person name="Winkler M.E."/>
        </authorList>
    </citation>
    <scope>NUCLEOTIDE SEQUENCE</scope>
</reference>
<dbReference type="PANTHER" id="PTHR35008:SF8">
    <property type="entry name" value="ALCOHOL DEHYDROGENASE CYTOCHROME C SUBUNIT"/>
    <property type="match status" value="1"/>
</dbReference>
<keyword evidence="4" id="KW-0249">Electron transport</keyword>
<dbReference type="EMBL" id="UINC01021096">
    <property type="protein sequence ID" value="SVA87924.1"/>
    <property type="molecule type" value="Genomic_DNA"/>
</dbReference>
<feature type="region of interest" description="Disordered" evidence="6">
    <location>
        <begin position="43"/>
        <end position="67"/>
    </location>
</feature>
<dbReference type="Pfam" id="PF09459">
    <property type="entry name" value="EB_dh"/>
    <property type="match status" value="1"/>
</dbReference>
<evidence type="ECO:0000256" key="5">
    <source>
        <dbReference type="ARBA" id="ARBA00023004"/>
    </source>
</evidence>
<dbReference type="InterPro" id="IPR036909">
    <property type="entry name" value="Cyt_c-like_dom_sf"/>
</dbReference>
<sequence>METKRYTPSDHPRRIQTSKPVVVAILILYLLLAGSFAWAHSNNKHDDPPETSKQRATHHGGHANPGADRFTLGETVYKHMCVFCHGADGNGGGKATAYLYPWPRDFRKGIFKHRTTPPGSIPLDKDIFRTIQKGVSGTAMPGWKNALSEEEAWSVVEYIKGFSERFKNETALPAIDFGTAPPITTESIAAGEKLYREMRCQGCHGTDLKGGGPRVKDLFDIWDHRVFVYDLTNPNAYKFGYEPIDIYTTLTTGIDGTPMKNYGHLADKERWDITAFLQSKIDKNRVQKSGYEIDLHSTKVDDEFVLDPNHELWKNIPEKVVRLLPLSARKSPISHIKIRSALNDDAVALRLEWDDPVPDRSSTRHQDFKDAVAVEFALGDVLLHTHGHNEPFFGMGNRGKVVNIWQWRADWQTEIETKEKIEYATKGMDLDAMIFGGEVNPVDALNPFRDVPVEEMNAEGFGTLTPQPRTKQNVLGKGVWKDGHWSVVLYRTLDSLNKWDKQFMNDQPILVAFAVWDGSEQDRNGRKVVSMWQRLHLP</sequence>
<feature type="domain" description="Cytochrome c" evidence="8">
    <location>
        <begin position="68"/>
        <end position="163"/>
    </location>
</feature>
<keyword evidence="1" id="KW-0813">Transport</keyword>
<feature type="domain" description="Cytochrome c" evidence="8">
    <location>
        <begin position="186"/>
        <end position="281"/>
    </location>
</feature>
<keyword evidence="5" id="KW-0408">Iron</keyword>
<evidence type="ECO:0000313" key="9">
    <source>
        <dbReference type="EMBL" id="SVA87924.1"/>
    </source>
</evidence>
<evidence type="ECO:0000256" key="2">
    <source>
        <dbReference type="ARBA" id="ARBA00022617"/>
    </source>
</evidence>
<dbReference type="GO" id="GO:0020037">
    <property type="term" value="F:heme binding"/>
    <property type="evidence" value="ECO:0007669"/>
    <property type="project" value="InterPro"/>
</dbReference>
<protein>
    <recommendedName>
        <fullName evidence="8">Cytochrome c domain-containing protein</fullName>
    </recommendedName>
</protein>
<keyword evidence="2" id="KW-0349">Heme</keyword>
<dbReference type="AlphaFoldDB" id="A0A381ZFM3"/>
<keyword evidence="7" id="KW-0812">Transmembrane</keyword>
<dbReference type="PROSITE" id="PS51007">
    <property type="entry name" value="CYTC"/>
    <property type="match status" value="2"/>
</dbReference>
<keyword evidence="7" id="KW-1133">Transmembrane helix</keyword>
<dbReference type="GO" id="GO:0046872">
    <property type="term" value="F:metal ion binding"/>
    <property type="evidence" value="ECO:0007669"/>
    <property type="project" value="UniProtKB-KW"/>
</dbReference>
<evidence type="ECO:0000256" key="1">
    <source>
        <dbReference type="ARBA" id="ARBA00022448"/>
    </source>
</evidence>
<accession>A0A381ZFM3</accession>
<evidence type="ECO:0000256" key="6">
    <source>
        <dbReference type="SAM" id="MobiDB-lite"/>
    </source>
</evidence>
<dbReference type="Pfam" id="PF00034">
    <property type="entry name" value="Cytochrom_C"/>
    <property type="match status" value="1"/>
</dbReference>
<evidence type="ECO:0000256" key="7">
    <source>
        <dbReference type="SAM" id="Phobius"/>
    </source>
</evidence>
<dbReference type="SUPFAM" id="SSF46626">
    <property type="entry name" value="Cytochrome c"/>
    <property type="match status" value="2"/>
</dbReference>
<dbReference type="Gene3D" id="1.10.760.10">
    <property type="entry name" value="Cytochrome c-like domain"/>
    <property type="match status" value="2"/>
</dbReference>
<dbReference type="InterPro" id="IPR009056">
    <property type="entry name" value="Cyt_c-like_dom"/>
</dbReference>
<evidence type="ECO:0000256" key="4">
    <source>
        <dbReference type="ARBA" id="ARBA00022982"/>
    </source>
</evidence>
<feature type="transmembrane region" description="Helical" evidence="7">
    <location>
        <begin position="21"/>
        <end position="39"/>
    </location>
</feature>
<dbReference type="Pfam" id="PF13442">
    <property type="entry name" value="Cytochrome_CBB3"/>
    <property type="match status" value="1"/>
</dbReference>
<keyword evidence="3" id="KW-0479">Metal-binding</keyword>
<organism evidence="9">
    <name type="scientific">marine metagenome</name>
    <dbReference type="NCBI Taxonomy" id="408172"/>
    <lineage>
        <taxon>unclassified sequences</taxon>
        <taxon>metagenomes</taxon>
        <taxon>ecological metagenomes</taxon>
    </lineage>
</organism>
<evidence type="ECO:0000256" key="3">
    <source>
        <dbReference type="ARBA" id="ARBA00022723"/>
    </source>
</evidence>
<dbReference type="GO" id="GO:0009055">
    <property type="term" value="F:electron transfer activity"/>
    <property type="evidence" value="ECO:0007669"/>
    <property type="project" value="InterPro"/>
</dbReference>
<dbReference type="Gene3D" id="2.60.40.1190">
    <property type="match status" value="1"/>
</dbReference>
<feature type="compositionally biased region" description="Basic and acidic residues" evidence="6">
    <location>
        <begin position="43"/>
        <end position="53"/>
    </location>
</feature>
<keyword evidence="7" id="KW-0472">Membrane</keyword>
<evidence type="ECO:0000259" key="8">
    <source>
        <dbReference type="PROSITE" id="PS51007"/>
    </source>
</evidence>
<name>A0A381ZFM3_9ZZZZ</name>
<gene>
    <name evidence="9" type="ORF">METZ01_LOCUS140778</name>
</gene>
<dbReference type="InterPro" id="IPR051459">
    <property type="entry name" value="Cytochrome_c-type_DH"/>
</dbReference>
<proteinExistence type="predicted"/>
<dbReference type="PANTHER" id="PTHR35008">
    <property type="entry name" value="BLL4482 PROTEIN-RELATED"/>
    <property type="match status" value="1"/>
</dbReference>
<dbReference type="InterPro" id="IPR019020">
    <property type="entry name" value="Cyt-c552/DMSO_Rdtase_haem-bd"/>
</dbReference>